<feature type="domain" description="Erythromycin biosynthesis protein CIII-like C-terminal" evidence="2">
    <location>
        <begin position="295"/>
        <end position="398"/>
    </location>
</feature>
<organism evidence="3 4">
    <name type="scientific">Symbiobacterium terraclitae</name>
    <dbReference type="NCBI Taxonomy" id="557451"/>
    <lineage>
        <taxon>Bacteria</taxon>
        <taxon>Bacillati</taxon>
        <taxon>Bacillota</taxon>
        <taxon>Clostridia</taxon>
        <taxon>Eubacteriales</taxon>
        <taxon>Symbiobacteriaceae</taxon>
        <taxon>Symbiobacterium</taxon>
    </lineage>
</organism>
<dbReference type="InterPro" id="IPR004276">
    <property type="entry name" value="GlycoTrans_28_N"/>
</dbReference>
<accession>A0ABS4JRX1</accession>
<dbReference type="PANTHER" id="PTHR48050">
    <property type="entry name" value="STEROL 3-BETA-GLUCOSYLTRANSFERASE"/>
    <property type="match status" value="1"/>
</dbReference>
<proteinExistence type="predicted"/>
<dbReference type="Proteomes" id="UP001519289">
    <property type="component" value="Unassembled WGS sequence"/>
</dbReference>
<comment type="caution">
    <text evidence="3">The sequence shown here is derived from an EMBL/GenBank/DDBJ whole genome shotgun (WGS) entry which is preliminary data.</text>
</comment>
<evidence type="ECO:0000313" key="3">
    <source>
        <dbReference type="EMBL" id="MBP2018281.1"/>
    </source>
</evidence>
<dbReference type="InterPro" id="IPR010610">
    <property type="entry name" value="EryCIII-like_C"/>
</dbReference>
<dbReference type="SUPFAM" id="SSF53756">
    <property type="entry name" value="UDP-Glycosyltransferase/glycogen phosphorylase"/>
    <property type="match status" value="1"/>
</dbReference>
<dbReference type="Pfam" id="PF06722">
    <property type="entry name" value="EryCIII-like_C"/>
    <property type="match status" value="1"/>
</dbReference>
<keyword evidence="3" id="KW-0808">Transferase</keyword>
<dbReference type="EMBL" id="JAGGLG010000011">
    <property type="protein sequence ID" value="MBP2018281.1"/>
    <property type="molecule type" value="Genomic_DNA"/>
</dbReference>
<feature type="domain" description="Glycosyltransferase family 28 N-terminal" evidence="1">
    <location>
        <begin position="3"/>
        <end position="133"/>
    </location>
</feature>
<dbReference type="EC" id="2.4.1.173" evidence="3"/>
<evidence type="ECO:0000313" key="4">
    <source>
        <dbReference type="Proteomes" id="UP001519289"/>
    </source>
</evidence>
<gene>
    <name evidence="3" type="ORF">J2Z79_001682</name>
</gene>
<dbReference type="InterPro" id="IPR050426">
    <property type="entry name" value="Glycosyltransferase_28"/>
</dbReference>
<evidence type="ECO:0000259" key="1">
    <source>
        <dbReference type="Pfam" id="PF03033"/>
    </source>
</evidence>
<keyword evidence="3" id="KW-0328">Glycosyltransferase</keyword>
<dbReference type="GO" id="GO:0016906">
    <property type="term" value="F:sterol 3-beta-glucosyltransferase activity"/>
    <property type="evidence" value="ECO:0007669"/>
    <property type="project" value="UniProtKB-EC"/>
</dbReference>
<dbReference type="PANTHER" id="PTHR48050:SF13">
    <property type="entry name" value="STEROL 3-BETA-GLUCOSYLTRANSFERASE UGT80A2"/>
    <property type="match status" value="1"/>
</dbReference>
<dbReference type="RefSeq" id="WP_209466412.1">
    <property type="nucleotide sequence ID" value="NZ_JAGGLG010000011.1"/>
</dbReference>
<dbReference type="InterPro" id="IPR002213">
    <property type="entry name" value="UDP_glucos_trans"/>
</dbReference>
<name>A0ABS4JRX1_9FIRM</name>
<keyword evidence="4" id="KW-1185">Reference proteome</keyword>
<dbReference type="Pfam" id="PF03033">
    <property type="entry name" value="Glyco_transf_28"/>
    <property type="match status" value="1"/>
</dbReference>
<dbReference type="CDD" id="cd03784">
    <property type="entry name" value="GT1_Gtf-like"/>
    <property type="match status" value="1"/>
</dbReference>
<dbReference type="Gene3D" id="3.40.50.2000">
    <property type="entry name" value="Glycogen Phosphorylase B"/>
    <property type="match status" value="2"/>
</dbReference>
<reference evidence="3 4" key="1">
    <citation type="submission" date="2021-03" db="EMBL/GenBank/DDBJ databases">
        <title>Genomic Encyclopedia of Type Strains, Phase IV (KMG-IV): sequencing the most valuable type-strain genomes for metagenomic binning, comparative biology and taxonomic classification.</title>
        <authorList>
            <person name="Goeker M."/>
        </authorList>
    </citation>
    <scope>NUCLEOTIDE SEQUENCE [LARGE SCALE GENOMIC DNA]</scope>
    <source>
        <strain evidence="3 4">DSM 27138</strain>
    </source>
</reference>
<protein>
    <submittedName>
        <fullName evidence="3">Sterol 3beta-glucosyltransferase</fullName>
        <ecNumber evidence="3">2.4.1.173</ecNumber>
    </submittedName>
</protein>
<sequence length="417" mass="43830">MKFVILATGTRGDVQPFVALAQGLAGAGHEAVLAAPGSFEPFARGHGVSFHPMGSDYAALLESPEGKAALGGNPVKMVQVLRQTVFPMMRRMLDDAWEAAQGAGAVIYHPKALAGVHLAERLGVPCFIGAPVPVVVPTAAFPAPAFVGRSLGGPLNRLTYYAVRSGSRPFRGMIDEWRRTRLGLGPRREGEYTHRGRPVPVLHAFSRHVVPPPADWPPEAIVTGYWFPRPAREWAPPPALTAFLEAGPPPVYVGFGSMSGIDREGINRMVVAALARAGMRGVLATGTGEAPAPLSDTVLAIPGAPHDWLFPRMAAVVHHGGAGTTAAGLAAGRPTVICPATTDQPFWGHIVHRLGVGPAPIPRRQLTAERLAEAVRAATGDPEMQRRAAALGEAIRAEDGVAQAVAEILRRVGALAG</sequence>
<evidence type="ECO:0000259" key="2">
    <source>
        <dbReference type="Pfam" id="PF06722"/>
    </source>
</evidence>